<dbReference type="STRING" id="344612.A1CII5"/>
<evidence type="ECO:0000313" key="5">
    <source>
        <dbReference type="EMBL" id="EAW10690.1"/>
    </source>
</evidence>
<dbReference type="PROSITE" id="PS50250">
    <property type="entry name" value="PCI"/>
    <property type="match status" value="1"/>
</dbReference>
<sequence>MDQVHNRAIEALQPFIHLANANSATSPRFIANLITNATSNPHTYVFAELLETPTIQALRSQDTPEEFQGYLTLLEIFAWGTWQDYQTTPNLPPLSPEQTLKLRLLSLLNLSATLKPLTYTTLMDALSISAPAELESLVTTAIYASLITARLSPASDPPTVNVTAVAPLRDIKPQSLPTMISLLTQWETRCGDVVGDIEAEIAKIKTNAAKRKAKEQARAELLEKALASLHDGKDVGVGVGGGGSAAGLRRFGGAQRFALGGGNKREYSADELDDADDGYWDNANDGGVDLHAAGSRMDIDESLGSSRLGLGGAGARHAKRFLGKKT</sequence>
<keyword evidence="2" id="KW-0736">Signalosome</keyword>
<dbReference type="PANTHER" id="PTHR15350:SF5">
    <property type="entry name" value="COP9 SIGNALOSOME COMPLEX SUBUNIT 7"/>
    <property type="match status" value="1"/>
</dbReference>
<feature type="compositionally biased region" description="Basic residues" evidence="3">
    <location>
        <begin position="316"/>
        <end position="326"/>
    </location>
</feature>
<gene>
    <name evidence="5" type="ORF">ACLA_051620</name>
</gene>
<dbReference type="Pfam" id="PF01399">
    <property type="entry name" value="PCI"/>
    <property type="match status" value="1"/>
</dbReference>
<reference evidence="5 6" key="1">
    <citation type="journal article" date="2008" name="PLoS Genet.">
        <title>Genomic islands in the pathogenic filamentous fungus Aspergillus fumigatus.</title>
        <authorList>
            <person name="Fedorova N.D."/>
            <person name="Khaldi N."/>
            <person name="Joardar V.S."/>
            <person name="Maiti R."/>
            <person name="Amedeo P."/>
            <person name="Anderson M.J."/>
            <person name="Crabtree J."/>
            <person name="Silva J.C."/>
            <person name="Badger J.H."/>
            <person name="Albarraq A."/>
            <person name="Angiuoli S."/>
            <person name="Bussey H."/>
            <person name="Bowyer P."/>
            <person name="Cotty P.J."/>
            <person name="Dyer P.S."/>
            <person name="Egan A."/>
            <person name="Galens K."/>
            <person name="Fraser-Liggett C.M."/>
            <person name="Haas B.J."/>
            <person name="Inman J.M."/>
            <person name="Kent R."/>
            <person name="Lemieux S."/>
            <person name="Malavazi I."/>
            <person name="Orvis J."/>
            <person name="Roemer T."/>
            <person name="Ronning C.M."/>
            <person name="Sundaram J.P."/>
            <person name="Sutton G."/>
            <person name="Turner G."/>
            <person name="Venter J.C."/>
            <person name="White O.R."/>
            <person name="Whitty B.R."/>
            <person name="Youngman P."/>
            <person name="Wolfe K.H."/>
            <person name="Goldman G.H."/>
            <person name="Wortman J.R."/>
            <person name="Jiang B."/>
            <person name="Denning D.W."/>
            <person name="Nierman W.C."/>
        </authorList>
    </citation>
    <scope>NUCLEOTIDE SEQUENCE [LARGE SCALE GENOMIC DNA]</scope>
    <source>
        <strain evidence="6">ATCC 1007 / CBS 513.65 / DSM 816 / NCTC 3887 / NRRL 1</strain>
    </source>
</reference>
<evidence type="ECO:0000256" key="2">
    <source>
        <dbReference type="ARBA" id="ARBA00022790"/>
    </source>
</evidence>
<dbReference type="EMBL" id="DS027054">
    <property type="protein sequence ID" value="EAW10690.1"/>
    <property type="molecule type" value="Genomic_DNA"/>
</dbReference>
<dbReference type="HOGENOM" id="CLU_054426_0_0_1"/>
<evidence type="ECO:0000256" key="3">
    <source>
        <dbReference type="SAM" id="MobiDB-lite"/>
    </source>
</evidence>
<accession>A1CII5</accession>
<dbReference type="KEGG" id="act:ACLA_051620"/>
<dbReference type="GeneID" id="4703662"/>
<dbReference type="InterPro" id="IPR045237">
    <property type="entry name" value="COPS7/eIF3m"/>
</dbReference>
<dbReference type="Proteomes" id="UP000006701">
    <property type="component" value="Unassembled WGS sequence"/>
</dbReference>
<evidence type="ECO:0000259" key="4">
    <source>
        <dbReference type="PROSITE" id="PS50250"/>
    </source>
</evidence>
<name>A1CII5_ASPCL</name>
<dbReference type="GO" id="GO:0008180">
    <property type="term" value="C:COP9 signalosome"/>
    <property type="evidence" value="ECO:0007669"/>
    <property type="project" value="UniProtKB-KW"/>
</dbReference>
<dbReference type="eggNOG" id="KOG3250">
    <property type="taxonomic scope" value="Eukaryota"/>
</dbReference>
<organism evidence="5 6">
    <name type="scientific">Aspergillus clavatus (strain ATCC 1007 / CBS 513.65 / DSM 816 / NCTC 3887 / NRRL 1 / QM 1276 / 107)</name>
    <dbReference type="NCBI Taxonomy" id="344612"/>
    <lineage>
        <taxon>Eukaryota</taxon>
        <taxon>Fungi</taxon>
        <taxon>Dikarya</taxon>
        <taxon>Ascomycota</taxon>
        <taxon>Pezizomycotina</taxon>
        <taxon>Eurotiomycetes</taxon>
        <taxon>Eurotiomycetidae</taxon>
        <taxon>Eurotiales</taxon>
        <taxon>Aspergillaceae</taxon>
        <taxon>Aspergillus</taxon>
        <taxon>Aspergillus subgen. Fumigati</taxon>
    </lineage>
</organism>
<dbReference type="OrthoDB" id="10265275at2759"/>
<proteinExistence type="inferred from homology"/>
<dbReference type="RefSeq" id="XP_001272116.1">
    <property type="nucleotide sequence ID" value="XM_001272115.1"/>
</dbReference>
<dbReference type="VEuPathDB" id="FungiDB:ACLA_051620"/>
<feature type="region of interest" description="Disordered" evidence="3">
    <location>
        <begin position="305"/>
        <end position="326"/>
    </location>
</feature>
<dbReference type="SMART" id="SM00088">
    <property type="entry name" value="PINT"/>
    <property type="match status" value="1"/>
</dbReference>
<dbReference type="InterPro" id="IPR000717">
    <property type="entry name" value="PCI_dom"/>
</dbReference>
<feature type="domain" description="PCI" evidence="4">
    <location>
        <begin position="1"/>
        <end position="165"/>
    </location>
</feature>
<evidence type="ECO:0000256" key="1">
    <source>
        <dbReference type="ARBA" id="ARBA00008482"/>
    </source>
</evidence>
<dbReference type="Pfam" id="PF22061">
    <property type="entry name" value="CSN7_HB_subdom"/>
    <property type="match status" value="1"/>
</dbReference>
<dbReference type="AlphaFoldDB" id="A1CII5"/>
<dbReference type="PANTHER" id="PTHR15350">
    <property type="entry name" value="COP9 SIGNALOSOME COMPLEX SUBUNIT 7/DENDRITIC CELL PROTEIN GA17"/>
    <property type="match status" value="1"/>
</dbReference>
<keyword evidence="6" id="KW-1185">Reference proteome</keyword>
<comment type="similarity">
    <text evidence="1">Belongs to the CSN7/EIF3M family. CSN7 subfamily.</text>
</comment>
<protein>
    <submittedName>
        <fullName evidence="5">COP9 signalosome subunit 7 (CsnG), putative</fullName>
    </submittedName>
</protein>
<dbReference type="OMA" id="QGWAGRC"/>
<evidence type="ECO:0000313" key="6">
    <source>
        <dbReference type="Proteomes" id="UP000006701"/>
    </source>
</evidence>